<evidence type="ECO:0000256" key="2">
    <source>
        <dbReference type="ARBA" id="ARBA00022729"/>
    </source>
</evidence>
<dbReference type="OrthoDB" id="9812878at2"/>
<accession>A0A1I0D626</accession>
<dbReference type="RefSeq" id="WP_092352593.1">
    <property type="nucleotide sequence ID" value="NZ_FOIN01000005.1"/>
</dbReference>
<proteinExistence type="inferred from homology"/>
<dbReference type="PIRSF" id="PIRSF002854">
    <property type="entry name" value="MetQ"/>
    <property type="match status" value="1"/>
</dbReference>
<dbReference type="SUPFAM" id="SSF53850">
    <property type="entry name" value="Periplasmic binding protein-like II"/>
    <property type="match status" value="1"/>
</dbReference>
<dbReference type="GeneID" id="78287758"/>
<sequence length="273" mass="30213">MKKLFTGIISLLLVITLTACGGSGKRDKNTLLVAATSKPHGDILTEAKSILKDEYDIDLEIKILDDYYIFNKSLNNGDVDANFFQHIPFFENDIEQNKYNLVNAGGVHIEPFGFYSKQIKDIKELKKNDVIVISNSVADHGRILAILDKADVIELNSNVKVQNATIEDIKSNPLNLQFKEIKPEILTSAYENNEGALVAINGNYAIDAGLNPTKDAVILESADESNPYVNIVACKKGHEKDEKIKALVDVLQSDKIKKFITDTYSDGSVIPIE</sequence>
<keyword evidence="9" id="KW-1185">Reference proteome</keyword>
<organism evidence="8 9">
    <name type="scientific">Thomasclavelia cocleata</name>
    <dbReference type="NCBI Taxonomy" id="69824"/>
    <lineage>
        <taxon>Bacteria</taxon>
        <taxon>Bacillati</taxon>
        <taxon>Bacillota</taxon>
        <taxon>Erysipelotrichia</taxon>
        <taxon>Erysipelotrichales</taxon>
        <taxon>Coprobacillaceae</taxon>
        <taxon>Thomasclavelia</taxon>
    </lineage>
</organism>
<evidence type="ECO:0000313" key="9">
    <source>
        <dbReference type="Proteomes" id="UP000198558"/>
    </source>
</evidence>
<evidence type="ECO:0000256" key="6">
    <source>
        <dbReference type="PIRNR" id="PIRNR002854"/>
    </source>
</evidence>
<evidence type="ECO:0000256" key="5">
    <source>
        <dbReference type="ARBA" id="ARBA00023288"/>
    </source>
</evidence>
<comment type="subcellular location">
    <subcellularLocation>
        <location evidence="1">Membrane</location>
        <topology evidence="1">Lipid-anchor</topology>
    </subcellularLocation>
</comment>
<dbReference type="Pfam" id="PF03180">
    <property type="entry name" value="Lipoprotein_9"/>
    <property type="match status" value="1"/>
</dbReference>
<gene>
    <name evidence="8" type="ORF">SAMN04489758_10531</name>
</gene>
<evidence type="ECO:0000256" key="4">
    <source>
        <dbReference type="ARBA" id="ARBA00023139"/>
    </source>
</evidence>
<protein>
    <recommendedName>
        <fullName evidence="6">Lipoprotein</fullName>
    </recommendedName>
</protein>
<keyword evidence="5 6" id="KW-0449">Lipoprotein</keyword>
<keyword evidence="2" id="KW-0732">Signal</keyword>
<dbReference type="AlphaFoldDB" id="A0A1I0D626"/>
<feature type="lipid moiety-binding region" description="S-diacylglycerol cysteine" evidence="7">
    <location>
        <position position="20"/>
    </location>
</feature>
<dbReference type="PANTHER" id="PTHR30429:SF0">
    <property type="entry name" value="METHIONINE-BINDING LIPOPROTEIN METQ"/>
    <property type="match status" value="1"/>
</dbReference>
<evidence type="ECO:0000256" key="7">
    <source>
        <dbReference type="PIRSR" id="PIRSR002854-1"/>
    </source>
</evidence>
<dbReference type="EMBL" id="FOIN01000005">
    <property type="protein sequence ID" value="SET27630.1"/>
    <property type="molecule type" value="Genomic_DNA"/>
</dbReference>
<name>A0A1I0D626_9FIRM</name>
<keyword evidence="4" id="KW-0564">Palmitate</keyword>
<dbReference type="GO" id="GO:0016020">
    <property type="term" value="C:membrane"/>
    <property type="evidence" value="ECO:0007669"/>
    <property type="project" value="UniProtKB-SubCell"/>
</dbReference>
<dbReference type="Proteomes" id="UP000198558">
    <property type="component" value="Unassembled WGS sequence"/>
</dbReference>
<dbReference type="Gene3D" id="3.40.190.10">
    <property type="entry name" value="Periplasmic binding protein-like II"/>
    <property type="match status" value="2"/>
</dbReference>
<reference evidence="9" key="1">
    <citation type="submission" date="2016-10" db="EMBL/GenBank/DDBJ databases">
        <authorList>
            <person name="Varghese N."/>
            <person name="Submissions S."/>
        </authorList>
    </citation>
    <scope>NUCLEOTIDE SEQUENCE [LARGE SCALE GENOMIC DNA]</scope>
    <source>
        <strain evidence="9">DSM 1551</strain>
    </source>
</reference>
<dbReference type="PANTHER" id="PTHR30429">
    <property type="entry name" value="D-METHIONINE-BINDING LIPOPROTEIN METQ"/>
    <property type="match status" value="1"/>
</dbReference>
<evidence type="ECO:0000256" key="3">
    <source>
        <dbReference type="ARBA" id="ARBA00023136"/>
    </source>
</evidence>
<evidence type="ECO:0000256" key="1">
    <source>
        <dbReference type="ARBA" id="ARBA00004635"/>
    </source>
</evidence>
<comment type="similarity">
    <text evidence="6">Belongs to the nlpA lipoprotein family.</text>
</comment>
<dbReference type="InterPro" id="IPR004872">
    <property type="entry name" value="Lipoprotein_NlpA"/>
</dbReference>
<keyword evidence="3" id="KW-0472">Membrane</keyword>
<dbReference type="PROSITE" id="PS51257">
    <property type="entry name" value="PROKAR_LIPOPROTEIN"/>
    <property type="match status" value="1"/>
</dbReference>
<evidence type="ECO:0000313" key="8">
    <source>
        <dbReference type="EMBL" id="SET27630.1"/>
    </source>
</evidence>